<dbReference type="Proteomes" id="UP001621964">
    <property type="component" value="Unassembled WGS sequence"/>
</dbReference>
<dbReference type="Gene3D" id="3.10.180.10">
    <property type="entry name" value="2,3-Dihydroxybiphenyl 1,2-Dioxygenase, domain 1"/>
    <property type="match status" value="1"/>
</dbReference>
<dbReference type="PROSITE" id="PS51819">
    <property type="entry name" value="VOC"/>
    <property type="match status" value="1"/>
</dbReference>
<dbReference type="EMBL" id="JBJGEB010000075">
    <property type="protein sequence ID" value="MFK7643216.1"/>
    <property type="molecule type" value="Genomic_DNA"/>
</dbReference>
<keyword evidence="3" id="KW-1185">Reference proteome</keyword>
<evidence type="ECO:0000313" key="2">
    <source>
        <dbReference type="EMBL" id="MFK7643216.1"/>
    </source>
</evidence>
<dbReference type="Pfam" id="PF00903">
    <property type="entry name" value="Glyoxalase"/>
    <property type="match status" value="1"/>
</dbReference>
<gene>
    <name evidence="2" type="ORF">ACI43T_12130</name>
</gene>
<comment type="caution">
    <text evidence="2">The sequence shown here is derived from an EMBL/GenBank/DDBJ whole genome shotgun (WGS) entry which is preliminary data.</text>
</comment>
<dbReference type="RefSeq" id="WP_405387378.1">
    <property type="nucleotide sequence ID" value="NZ_JBJGEB010000075.1"/>
</dbReference>
<dbReference type="SUPFAM" id="SSF54593">
    <property type="entry name" value="Glyoxalase/Bleomycin resistance protein/Dihydroxybiphenyl dioxygenase"/>
    <property type="match status" value="1"/>
</dbReference>
<sequence length="86" mass="9638">LQHISFATTPERFTEMQARLKRNGIEIVFGPQVVLPPNIQSVYFYDPNGIRLEISADMSGADDNLDVVRSVLMDKATMRAELAKIS</sequence>
<dbReference type="InterPro" id="IPR004360">
    <property type="entry name" value="Glyas_Fos-R_dOase_dom"/>
</dbReference>
<evidence type="ECO:0000313" key="3">
    <source>
        <dbReference type="Proteomes" id="UP001621964"/>
    </source>
</evidence>
<protein>
    <submittedName>
        <fullName evidence="2">VOC family protein</fullName>
    </submittedName>
</protein>
<proteinExistence type="predicted"/>
<feature type="non-terminal residue" evidence="2">
    <location>
        <position position="86"/>
    </location>
</feature>
<evidence type="ECO:0000259" key="1">
    <source>
        <dbReference type="PROSITE" id="PS51819"/>
    </source>
</evidence>
<dbReference type="InterPro" id="IPR037523">
    <property type="entry name" value="VOC_core"/>
</dbReference>
<accession>A0ABW8Q6K3</accession>
<dbReference type="InterPro" id="IPR029068">
    <property type="entry name" value="Glyas_Bleomycin-R_OHBP_Dase"/>
</dbReference>
<name>A0ABW8Q6K3_9NEIS</name>
<feature type="domain" description="VOC" evidence="1">
    <location>
        <begin position="1"/>
        <end position="57"/>
    </location>
</feature>
<organism evidence="2 3">
    <name type="scientific">Neisseria oralis</name>
    <dbReference type="NCBI Taxonomy" id="1107316"/>
    <lineage>
        <taxon>Bacteria</taxon>
        <taxon>Pseudomonadati</taxon>
        <taxon>Pseudomonadota</taxon>
        <taxon>Betaproteobacteria</taxon>
        <taxon>Neisseriales</taxon>
        <taxon>Neisseriaceae</taxon>
        <taxon>Neisseria</taxon>
    </lineage>
</organism>
<feature type="non-terminal residue" evidence="2">
    <location>
        <position position="1"/>
    </location>
</feature>
<reference evidence="2 3" key="1">
    <citation type="submission" date="2024-11" db="EMBL/GenBank/DDBJ databases">
        <authorList>
            <person name="Mikucki A.G."/>
            <person name="Kahler C.M."/>
        </authorList>
    </citation>
    <scope>NUCLEOTIDE SEQUENCE [LARGE SCALE GENOMIC DNA]</scope>
    <source>
        <strain evidence="2 3">EXNM717</strain>
    </source>
</reference>